<dbReference type="EMBL" id="JBIUVY010000025">
    <property type="protein sequence ID" value="MFJ2287804.1"/>
    <property type="molecule type" value="Genomic_DNA"/>
</dbReference>
<proteinExistence type="predicted"/>
<evidence type="ECO:0000313" key="1">
    <source>
        <dbReference type="EMBL" id="MFJ2287804.1"/>
    </source>
</evidence>
<comment type="caution">
    <text evidence="1">The sequence shown here is derived from an EMBL/GenBank/DDBJ whole genome shotgun (WGS) entry which is preliminary data.</text>
</comment>
<name>A0ABW8DKQ2_9PSED</name>
<dbReference type="RefSeq" id="WP_401232726.1">
    <property type="nucleotide sequence ID" value="NZ_JBIUVY010000025.1"/>
</dbReference>
<keyword evidence="2" id="KW-1185">Reference proteome</keyword>
<evidence type="ECO:0000313" key="2">
    <source>
        <dbReference type="Proteomes" id="UP001617296"/>
    </source>
</evidence>
<organism evidence="1 2">
    <name type="scientific">Pseudomonas iridis</name>
    <dbReference type="NCBI Taxonomy" id="2710587"/>
    <lineage>
        <taxon>Bacteria</taxon>
        <taxon>Pseudomonadati</taxon>
        <taxon>Pseudomonadota</taxon>
        <taxon>Gammaproteobacteria</taxon>
        <taxon>Pseudomonadales</taxon>
        <taxon>Pseudomonadaceae</taxon>
        <taxon>Pseudomonas</taxon>
    </lineage>
</organism>
<gene>
    <name evidence="1" type="ORF">ACIOUF_15790</name>
</gene>
<reference evidence="1 2" key="1">
    <citation type="submission" date="2024-10" db="EMBL/GenBank/DDBJ databases">
        <title>The Natural Products Discovery Center: Release of the First 8490 Sequenced Strains for Exploring Actinobacteria Biosynthetic Diversity.</title>
        <authorList>
            <person name="Kalkreuter E."/>
            <person name="Kautsar S.A."/>
            <person name="Yang D."/>
            <person name="Bader C.D."/>
            <person name="Teijaro C.N."/>
            <person name="Fluegel L."/>
            <person name="Davis C.M."/>
            <person name="Simpson J.R."/>
            <person name="Lauterbach L."/>
            <person name="Steele A.D."/>
            <person name="Gui C."/>
            <person name="Meng S."/>
            <person name="Li G."/>
            <person name="Viehrig K."/>
            <person name="Ye F."/>
            <person name="Su P."/>
            <person name="Kiefer A.F."/>
            <person name="Nichols A."/>
            <person name="Cepeda A.J."/>
            <person name="Yan W."/>
            <person name="Fan B."/>
            <person name="Jiang Y."/>
            <person name="Adhikari A."/>
            <person name="Zheng C.-J."/>
            <person name="Schuster L."/>
            <person name="Cowan T.M."/>
            <person name="Smanski M.J."/>
            <person name="Chevrette M.G."/>
            <person name="De Carvalho L.P.S."/>
            <person name="Shen B."/>
        </authorList>
    </citation>
    <scope>NUCLEOTIDE SEQUENCE [LARGE SCALE GENOMIC DNA]</scope>
    <source>
        <strain evidence="1 2">NPDC087689</strain>
    </source>
</reference>
<sequence length="328" mass="36820">MKKQQFSMKIPNTPENREFITLIKQWSDMIPTLFFLDLCTISHIKTSLECGSEGAPSEPKSLAWLRENDVPHNGFSYLPALMEKASDTQSNFDAEGLTQEAIRDLTSLKAFFKQARIVEDVNFASDYVETLMGIHPESLGASYHEFLNFVNGLRIFNTIASAKRLKAAKNICEKATSLGISKGHPLILASLACVYGCVPSKKVLKFKEDPAEFSSSNALGDVQVIQRVGKLTHMIEQNERGYPRAQFVTDDRHLRDFYKFFFVNEVVSLESDDTTTTKYEVTIQANMLFPDLFDEHGRPKGEAENAEILEIYALVGFPNEANAAELPT</sequence>
<dbReference type="Proteomes" id="UP001617296">
    <property type="component" value="Unassembled WGS sequence"/>
</dbReference>
<accession>A0ABW8DKQ2</accession>
<protein>
    <submittedName>
        <fullName evidence="1">Uncharacterized protein</fullName>
    </submittedName>
</protein>